<dbReference type="InterPro" id="IPR041118">
    <property type="entry name" value="Rx_N"/>
</dbReference>
<feature type="domain" description="Disease resistance protein winged helix" evidence="10">
    <location>
        <begin position="422"/>
        <end position="494"/>
    </location>
</feature>
<dbReference type="Proteomes" id="UP000077755">
    <property type="component" value="Chromosome 3"/>
</dbReference>
<feature type="domain" description="NB-ARC" evidence="8">
    <location>
        <begin position="184"/>
        <end position="339"/>
    </location>
</feature>
<dbReference type="InterPro" id="IPR027417">
    <property type="entry name" value="P-loop_NTPase"/>
</dbReference>
<feature type="domain" description="Disease resistance N-terminal" evidence="9">
    <location>
        <begin position="13"/>
        <end position="97"/>
    </location>
</feature>
<reference evidence="13" key="2">
    <citation type="submission" date="2022-03" db="EMBL/GenBank/DDBJ databases">
        <title>Draft title - Genomic analysis of global carrot germplasm unveils the trajectory of domestication and the origin of high carotenoid orange carrot.</title>
        <authorList>
            <person name="Iorizzo M."/>
            <person name="Ellison S."/>
            <person name="Senalik D."/>
            <person name="Macko-Podgorni A."/>
            <person name="Grzebelus D."/>
            <person name="Bostan H."/>
            <person name="Rolling W."/>
            <person name="Curaba J."/>
            <person name="Simon P."/>
        </authorList>
    </citation>
    <scope>NUCLEOTIDE SEQUENCE</scope>
    <source>
        <tissue evidence="13">Leaf</tissue>
    </source>
</reference>
<dbReference type="Pfam" id="PF23559">
    <property type="entry name" value="WHD_DRP"/>
    <property type="match status" value="1"/>
</dbReference>
<dbReference type="Gene3D" id="1.20.5.4130">
    <property type="match status" value="1"/>
</dbReference>
<dbReference type="AlphaFoldDB" id="A0A162AET3"/>
<evidence type="ECO:0000256" key="7">
    <source>
        <dbReference type="SAM" id="Coils"/>
    </source>
</evidence>
<evidence type="ECO:0000256" key="2">
    <source>
        <dbReference type="ARBA" id="ARBA00022614"/>
    </source>
</evidence>
<dbReference type="EMBL" id="LNRQ01000003">
    <property type="protein sequence ID" value="KZN00083.1"/>
    <property type="molecule type" value="Genomic_DNA"/>
</dbReference>
<evidence type="ECO:0000256" key="3">
    <source>
        <dbReference type="ARBA" id="ARBA00022737"/>
    </source>
</evidence>
<evidence type="ECO:0000313" key="12">
    <source>
        <dbReference type="EMBL" id="KZN00083.1"/>
    </source>
</evidence>
<proteinExistence type="inferred from homology"/>
<evidence type="ECO:0000259" key="8">
    <source>
        <dbReference type="Pfam" id="PF00931"/>
    </source>
</evidence>
<gene>
    <name evidence="12" type="ORF">DCAR_008837</name>
    <name evidence="13" type="ORF">DCAR_0309986</name>
</gene>
<feature type="coiled-coil region" evidence="7">
    <location>
        <begin position="28"/>
        <end position="55"/>
    </location>
</feature>
<keyword evidence="5" id="KW-0611">Plant defense</keyword>
<evidence type="ECO:0000256" key="4">
    <source>
        <dbReference type="ARBA" id="ARBA00022741"/>
    </source>
</evidence>
<dbReference type="InterPro" id="IPR056789">
    <property type="entry name" value="LRR_R13L1-DRL21"/>
</dbReference>
<evidence type="ECO:0000259" key="9">
    <source>
        <dbReference type="Pfam" id="PF18052"/>
    </source>
</evidence>
<dbReference type="Gene3D" id="3.80.10.10">
    <property type="entry name" value="Ribonuclease Inhibitor"/>
    <property type="match status" value="1"/>
</dbReference>
<dbReference type="GO" id="GO:0043531">
    <property type="term" value="F:ADP binding"/>
    <property type="evidence" value="ECO:0007669"/>
    <property type="project" value="InterPro"/>
</dbReference>
<evidence type="ECO:0000313" key="14">
    <source>
        <dbReference type="Proteomes" id="UP000077755"/>
    </source>
</evidence>
<dbReference type="InterPro" id="IPR036388">
    <property type="entry name" value="WH-like_DNA-bd_sf"/>
</dbReference>
<evidence type="ECO:0000259" key="10">
    <source>
        <dbReference type="Pfam" id="PF23559"/>
    </source>
</evidence>
<dbReference type="Pfam" id="PF25019">
    <property type="entry name" value="LRR_R13L1-DRL21"/>
    <property type="match status" value="1"/>
</dbReference>
<keyword evidence="7" id="KW-0175">Coiled coil</keyword>
<dbReference type="SUPFAM" id="SSF52540">
    <property type="entry name" value="P-loop containing nucleoside triphosphate hydrolases"/>
    <property type="match status" value="1"/>
</dbReference>
<dbReference type="InterPro" id="IPR032675">
    <property type="entry name" value="LRR_dom_sf"/>
</dbReference>
<dbReference type="Gramene" id="KZN00083">
    <property type="protein sequence ID" value="KZN00083"/>
    <property type="gene ID" value="DCAR_008837"/>
</dbReference>
<dbReference type="OMA" id="WIENETC"/>
<dbReference type="Pfam" id="PF00931">
    <property type="entry name" value="NB-ARC"/>
    <property type="match status" value="1"/>
</dbReference>
<organism evidence="12">
    <name type="scientific">Daucus carota subsp. sativus</name>
    <name type="common">Carrot</name>
    <dbReference type="NCBI Taxonomy" id="79200"/>
    <lineage>
        <taxon>Eukaryota</taxon>
        <taxon>Viridiplantae</taxon>
        <taxon>Streptophyta</taxon>
        <taxon>Embryophyta</taxon>
        <taxon>Tracheophyta</taxon>
        <taxon>Spermatophyta</taxon>
        <taxon>Magnoliopsida</taxon>
        <taxon>eudicotyledons</taxon>
        <taxon>Gunneridae</taxon>
        <taxon>Pentapetalae</taxon>
        <taxon>asterids</taxon>
        <taxon>campanulids</taxon>
        <taxon>Apiales</taxon>
        <taxon>Apiaceae</taxon>
        <taxon>Apioideae</taxon>
        <taxon>Scandiceae</taxon>
        <taxon>Daucinae</taxon>
        <taxon>Daucus</taxon>
        <taxon>Daucus sect. Daucus</taxon>
    </lineage>
</organism>
<name>A0A162AET3_DAUCS</name>
<keyword evidence="14" id="KW-1185">Reference proteome</keyword>
<dbReference type="GO" id="GO:0005524">
    <property type="term" value="F:ATP binding"/>
    <property type="evidence" value="ECO:0007669"/>
    <property type="project" value="UniProtKB-KW"/>
</dbReference>
<dbReference type="Gene3D" id="3.40.50.300">
    <property type="entry name" value="P-loop containing nucleotide triphosphate hydrolases"/>
    <property type="match status" value="1"/>
</dbReference>
<dbReference type="InterPro" id="IPR042197">
    <property type="entry name" value="Apaf_helical"/>
</dbReference>
<dbReference type="EMBL" id="CP093345">
    <property type="protein sequence ID" value="WOG90742.1"/>
    <property type="molecule type" value="Genomic_DNA"/>
</dbReference>
<accession>A0A162AET3</accession>
<dbReference type="Gene3D" id="1.10.8.430">
    <property type="entry name" value="Helical domain of apoptotic protease-activating factors"/>
    <property type="match status" value="1"/>
</dbReference>
<reference evidence="12" key="1">
    <citation type="journal article" date="2016" name="Nat. Genet.">
        <title>A high-quality carrot genome assembly provides new insights into carotenoid accumulation and asterid genome evolution.</title>
        <authorList>
            <person name="Iorizzo M."/>
            <person name="Ellison S."/>
            <person name="Senalik D."/>
            <person name="Zeng P."/>
            <person name="Satapoomin P."/>
            <person name="Huang J."/>
            <person name="Bowman M."/>
            <person name="Iovene M."/>
            <person name="Sanseverino W."/>
            <person name="Cavagnaro P."/>
            <person name="Yildiz M."/>
            <person name="Macko-Podgorni A."/>
            <person name="Moranska E."/>
            <person name="Grzebelus E."/>
            <person name="Grzebelus D."/>
            <person name="Ashrafi H."/>
            <person name="Zheng Z."/>
            <person name="Cheng S."/>
            <person name="Spooner D."/>
            <person name="Van Deynze A."/>
            <person name="Simon P."/>
        </authorList>
    </citation>
    <scope>NUCLEOTIDE SEQUENCE [LARGE SCALE GENOMIC DNA]</scope>
    <source>
        <tissue evidence="12">Leaf</tissue>
    </source>
</reference>
<dbReference type="SUPFAM" id="SSF52058">
    <property type="entry name" value="L domain-like"/>
    <property type="match status" value="1"/>
</dbReference>
<evidence type="ECO:0000256" key="6">
    <source>
        <dbReference type="ARBA" id="ARBA00022840"/>
    </source>
</evidence>
<sequence>MADAFVADRATGLVVKLVSLAAEEVIQAWNLQENLVTLQERLEEIDALLSDADSKKLRMSAVQSWFNNLEDVARVADAFMDQLAYEVTRRKVENRSTLRHFFSTKNSILYRLKVAHKIKSIHTSFNKIFKRARDLGLQPVVQLTTTVQPREISNTPPCEDQSLIVGRDDDISFLVQTVCTNYAEDLPVIAVMGLGGQGKTTLARMVYNKDVVTDTFKKRMWVTVSDDFDFMKILNQMVVSLTSTASVLENTEGLINKLQSSLRGVKFLLVLDDVWNDRPEEWDNLRNSLLGVGGASGSKILVTTRKQKAVDVMQCVITHRVEKLSEQDSWKLFKRRAFSQGGVLETAKFVAMGRRMVERCSGLPLAIKTLGGLLRSKKSEQEWVQIQNSPRWNLDGVLSSLRLSYDNLPHSSLKKCFAYCSILPKDSRIMKDEMVRIWMALGFLLPPKGSNKLMEDIGSEYFNILLWNCLLQDGERYGGHIISYKMHDLVHDLALDISKHHSVTVKADDHELNDISKAIYVRVDEGVSNIKPPILQRNFEKVQVLYAEACIVRDLVPYPSHLIGLVLEESYGDAELPSSLSNLKYLKYLDISRCDSMYKLPDYIARLYNLQTLSVQSATQLPRKICNLINLRHILVARNYSVFKRSDMFSGIERLSCLQTLPHFVVSRDHQCFIGQLGSLKNLQGTLSLYGLGDVENMEEASKASLHTKSNIKHLKLVWRKNEDVMEEKEYNDEDVMEGLKPHTNLKELTVENFMGKKFATWITFMTNLKVITLENCKRCEEFPQLGHLPKLRVIDIYGMDNIKVISSHLCGSQGSISGENRAEETVATLYPSLRRLDLWHLPKLEEWLDPAMDASDEEPNNVLVFPQLEKLSIWRCSKLRRLPSSCYPLLKTLSIKYLGSSKLLESMSKQACGLTDLKLYNISGGVGCSSSSSSSSMNCIMAELLINNSVSFKNLSVRNLEGLTYLTLGAGLRGLSACDLPELNTINVVNGSDALKHLIISRCPNYVVFAKSVIQEGKWGGMVQNPTHQTNTWA</sequence>
<comment type="similarity">
    <text evidence="1">Belongs to the disease resistance NB-LRR family.</text>
</comment>
<keyword evidence="3" id="KW-0677">Repeat</keyword>
<feature type="domain" description="R13L1/DRL21-like LRR repeat region" evidence="11">
    <location>
        <begin position="674"/>
        <end position="800"/>
    </location>
</feature>
<keyword evidence="6" id="KW-0067">ATP-binding</keyword>
<dbReference type="PANTHER" id="PTHR36766">
    <property type="entry name" value="PLANT BROAD-SPECTRUM MILDEW RESISTANCE PROTEIN RPW8"/>
    <property type="match status" value="1"/>
</dbReference>
<dbReference type="Gene3D" id="1.10.10.10">
    <property type="entry name" value="Winged helix-like DNA-binding domain superfamily/Winged helix DNA-binding domain"/>
    <property type="match status" value="1"/>
</dbReference>
<keyword evidence="4" id="KW-0547">Nucleotide-binding</keyword>
<dbReference type="GO" id="GO:0051707">
    <property type="term" value="P:response to other organism"/>
    <property type="evidence" value="ECO:0007669"/>
    <property type="project" value="UniProtKB-ARBA"/>
</dbReference>
<evidence type="ECO:0000256" key="1">
    <source>
        <dbReference type="ARBA" id="ARBA00008894"/>
    </source>
</evidence>
<evidence type="ECO:0000259" key="11">
    <source>
        <dbReference type="Pfam" id="PF25019"/>
    </source>
</evidence>
<dbReference type="InterPro" id="IPR058922">
    <property type="entry name" value="WHD_DRP"/>
</dbReference>
<keyword evidence="2" id="KW-0433">Leucine-rich repeat</keyword>
<dbReference type="OrthoDB" id="1896560at2759"/>
<protein>
    <submittedName>
        <fullName evidence="12">Uncharacterized protein</fullName>
    </submittedName>
</protein>
<dbReference type="PRINTS" id="PR00364">
    <property type="entry name" value="DISEASERSIST"/>
</dbReference>
<dbReference type="InterPro" id="IPR002182">
    <property type="entry name" value="NB-ARC"/>
</dbReference>
<dbReference type="PANTHER" id="PTHR36766:SF70">
    <property type="entry name" value="DISEASE RESISTANCE PROTEIN RGA4"/>
    <property type="match status" value="1"/>
</dbReference>
<evidence type="ECO:0000313" key="13">
    <source>
        <dbReference type="EMBL" id="WOG90742.1"/>
    </source>
</evidence>
<evidence type="ECO:0000256" key="5">
    <source>
        <dbReference type="ARBA" id="ARBA00022821"/>
    </source>
</evidence>
<dbReference type="Pfam" id="PF18052">
    <property type="entry name" value="Rx_N"/>
    <property type="match status" value="1"/>
</dbReference>
<dbReference type="KEGG" id="dcr:108213911"/>
<dbReference type="FunFam" id="1.10.10.10:FF:000322">
    <property type="entry name" value="Probable disease resistance protein At1g63360"/>
    <property type="match status" value="1"/>
</dbReference>
<dbReference type="GO" id="GO:0006952">
    <property type="term" value="P:defense response"/>
    <property type="evidence" value="ECO:0007669"/>
    <property type="project" value="UniProtKB-KW"/>
</dbReference>